<sequence>MPSIIVPARNHAQFTAMCLGSILYSVSRLKLACEFILVDDASDPDEKILDVFRDHRAKAAGHHCKIVRSNKHQHYSGVFSIGLSQATRDLIFFISNDMVTTPSFFEALLLVSSLSRDFGIVRGTSNYCDSHPEHQIAPPQPPKTFPDIDNFSRNQLSTQGCAFVEDKLLSGDAILLKRALVERIGVLDLRFFGYFGDLDYGIRAQAAGFKLVCAKGAWLYHEGAGHLKGQVQAQGVAYTDLHVRRMALVDAAYQQFRAKWHLEGEVAWQPHQSTEFLDRAMANADKVALKYDFPASANNDLEFY</sequence>
<dbReference type="PANTHER" id="PTHR43179:SF12">
    <property type="entry name" value="GALACTOFURANOSYLTRANSFERASE GLFT2"/>
    <property type="match status" value="1"/>
</dbReference>
<evidence type="ECO:0000256" key="3">
    <source>
        <dbReference type="ARBA" id="ARBA00022679"/>
    </source>
</evidence>
<dbReference type="GO" id="GO:0016757">
    <property type="term" value="F:glycosyltransferase activity"/>
    <property type="evidence" value="ECO:0007669"/>
    <property type="project" value="UniProtKB-KW"/>
</dbReference>
<comment type="similarity">
    <text evidence="1">Belongs to the glycosyltransferase 2 family.</text>
</comment>
<dbReference type="PANTHER" id="PTHR43179">
    <property type="entry name" value="RHAMNOSYLTRANSFERASE WBBL"/>
    <property type="match status" value="1"/>
</dbReference>
<proteinExistence type="inferred from homology"/>
<protein>
    <submittedName>
        <fullName evidence="5">Glycosyl transferase family 2</fullName>
    </submittedName>
</protein>
<organism evidence="5">
    <name type="scientific">uncultured bacterium 12AC_lac13</name>
    <dbReference type="NCBI Taxonomy" id="1447233"/>
    <lineage>
        <taxon>Bacteria</taxon>
        <taxon>environmental samples</taxon>
    </lineage>
</organism>
<dbReference type="InterPro" id="IPR029044">
    <property type="entry name" value="Nucleotide-diphossugar_trans"/>
</dbReference>
<dbReference type="AlphaFoldDB" id="X2LBI8"/>
<dbReference type="Pfam" id="PF00535">
    <property type="entry name" value="Glycos_transf_2"/>
    <property type="match status" value="1"/>
</dbReference>
<dbReference type="EMBL" id="KF796593">
    <property type="protein sequence ID" value="AHN97612.1"/>
    <property type="molecule type" value="Genomic_DNA"/>
</dbReference>
<name>X2LBI8_9BACT</name>
<keyword evidence="3 5" id="KW-0808">Transferase</keyword>
<evidence type="ECO:0000259" key="4">
    <source>
        <dbReference type="Pfam" id="PF00535"/>
    </source>
</evidence>
<evidence type="ECO:0000256" key="2">
    <source>
        <dbReference type="ARBA" id="ARBA00022676"/>
    </source>
</evidence>
<feature type="domain" description="Glycosyltransferase 2-like" evidence="4">
    <location>
        <begin position="3"/>
        <end position="110"/>
    </location>
</feature>
<keyword evidence="2" id="KW-0328">Glycosyltransferase</keyword>
<reference evidence="5" key="1">
    <citation type="submission" date="2013-10" db="EMBL/GenBank/DDBJ databases">
        <title>Functional metagenomics reveals novel beta-galactosidases not predictable from gene sequences.</title>
        <authorList>
            <person name="Cheng J."/>
            <person name="Engel K."/>
            <person name="Romantsov T."/>
            <person name="Neufeld J.D."/>
            <person name="Rose D.R."/>
            <person name="Charles T.C."/>
        </authorList>
    </citation>
    <scope>NUCLEOTIDE SEQUENCE</scope>
</reference>
<dbReference type="InterPro" id="IPR001173">
    <property type="entry name" value="Glyco_trans_2-like"/>
</dbReference>
<dbReference type="Gene3D" id="3.90.550.10">
    <property type="entry name" value="Spore Coat Polysaccharide Biosynthesis Protein SpsA, Chain A"/>
    <property type="match status" value="1"/>
</dbReference>
<evidence type="ECO:0000313" key="5">
    <source>
        <dbReference type="EMBL" id="AHN97612.1"/>
    </source>
</evidence>
<dbReference type="SUPFAM" id="SSF53448">
    <property type="entry name" value="Nucleotide-diphospho-sugar transferases"/>
    <property type="match status" value="1"/>
</dbReference>
<evidence type="ECO:0000256" key="1">
    <source>
        <dbReference type="ARBA" id="ARBA00006739"/>
    </source>
</evidence>
<accession>X2LBI8</accession>